<name>A0A974DHZ2_XENLA</name>
<protein>
    <submittedName>
        <fullName evidence="1">Uncharacterized protein</fullName>
    </submittedName>
</protein>
<proteinExistence type="predicted"/>
<dbReference type="EMBL" id="CM004469">
    <property type="protein sequence ID" value="OCT92354.1"/>
    <property type="molecule type" value="Genomic_DNA"/>
</dbReference>
<accession>A0A974DHZ2</accession>
<sequence length="112" mass="13019">MGCQCCSFIIKGYMVNHLTGMCRNKRKGIKEHKQNINNFKCNTYTDTPVSKHFSVNRHGMSQLMRLVVLEVAHISSRGSECIKSLLKSIRIKKLHSVHLFGINDRWSIEYFF</sequence>
<evidence type="ECO:0000313" key="2">
    <source>
        <dbReference type="Proteomes" id="UP000694892"/>
    </source>
</evidence>
<dbReference type="AlphaFoldDB" id="A0A974DHZ2"/>
<reference evidence="2" key="1">
    <citation type="journal article" date="2016" name="Nature">
        <title>Genome evolution in the allotetraploid frog Xenopus laevis.</title>
        <authorList>
            <person name="Session A.M."/>
            <person name="Uno Y."/>
            <person name="Kwon T."/>
            <person name="Chapman J.A."/>
            <person name="Toyoda A."/>
            <person name="Takahashi S."/>
            <person name="Fukui A."/>
            <person name="Hikosaka A."/>
            <person name="Suzuki A."/>
            <person name="Kondo M."/>
            <person name="van Heeringen S.J."/>
            <person name="Quigley I."/>
            <person name="Heinz S."/>
            <person name="Ogino H."/>
            <person name="Ochi H."/>
            <person name="Hellsten U."/>
            <person name="Lyons J.B."/>
            <person name="Simakov O."/>
            <person name="Putnam N."/>
            <person name="Stites J."/>
            <person name="Kuroki Y."/>
            <person name="Tanaka T."/>
            <person name="Michiue T."/>
            <person name="Watanabe M."/>
            <person name="Bogdanovic O."/>
            <person name="Lister R."/>
            <person name="Georgiou G."/>
            <person name="Paranjpe S.S."/>
            <person name="van Kruijsbergen I."/>
            <person name="Shu S."/>
            <person name="Carlson J."/>
            <person name="Kinoshita T."/>
            <person name="Ohta Y."/>
            <person name="Mawaribuchi S."/>
            <person name="Jenkins J."/>
            <person name="Grimwood J."/>
            <person name="Schmutz J."/>
            <person name="Mitros T."/>
            <person name="Mozaffari S.V."/>
            <person name="Suzuki Y."/>
            <person name="Haramoto Y."/>
            <person name="Yamamoto T.S."/>
            <person name="Takagi C."/>
            <person name="Heald R."/>
            <person name="Miller K."/>
            <person name="Haudenschild C."/>
            <person name="Kitzman J."/>
            <person name="Nakayama T."/>
            <person name="Izutsu Y."/>
            <person name="Robert J."/>
            <person name="Fortriede J."/>
            <person name="Burns K."/>
            <person name="Lotay V."/>
            <person name="Karimi K."/>
            <person name="Yasuoka Y."/>
            <person name="Dichmann D.S."/>
            <person name="Flajnik M.F."/>
            <person name="Houston D.W."/>
            <person name="Shendure J."/>
            <person name="DuPasquier L."/>
            <person name="Vize P.D."/>
            <person name="Zorn A.M."/>
            <person name="Ito M."/>
            <person name="Marcotte E.M."/>
            <person name="Wallingford J.B."/>
            <person name="Ito Y."/>
            <person name="Asashima M."/>
            <person name="Ueno N."/>
            <person name="Matsuda Y."/>
            <person name="Veenstra G.J."/>
            <person name="Fujiyama A."/>
            <person name="Harland R.M."/>
            <person name="Taira M."/>
            <person name="Rokhsar D.S."/>
        </authorList>
    </citation>
    <scope>NUCLEOTIDE SEQUENCE [LARGE SCALE GENOMIC DNA]</scope>
    <source>
        <strain evidence="2">J</strain>
    </source>
</reference>
<dbReference type="Proteomes" id="UP000694892">
    <property type="component" value="Chromosome 2S"/>
</dbReference>
<organism evidence="1 2">
    <name type="scientific">Xenopus laevis</name>
    <name type="common">African clawed frog</name>
    <dbReference type="NCBI Taxonomy" id="8355"/>
    <lineage>
        <taxon>Eukaryota</taxon>
        <taxon>Metazoa</taxon>
        <taxon>Chordata</taxon>
        <taxon>Craniata</taxon>
        <taxon>Vertebrata</taxon>
        <taxon>Euteleostomi</taxon>
        <taxon>Amphibia</taxon>
        <taxon>Batrachia</taxon>
        <taxon>Anura</taxon>
        <taxon>Pipoidea</taxon>
        <taxon>Pipidae</taxon>
        <taxon>Xenopodinae</taxon>
        <taxon>Xenopus</taxon>
        <taxon>Xenopus</taxon>
    </lineage>
</organism>
<gene>
    <name evidence="1" type="ORF">XELAEV_18015412mg</name>
</gene>
<evidence type="ECO:0000313" key="1">
    <source>
        <dbReference type="EMBL" id="OCT92354.1"/>
    </source>
</evidence>